<dbReference type="PANTHER" id="PTHR30086:SF14">
    <property type="entry name" value="HOMOSERINE_HOMOSERINE LACTONE EFFLUX PROTEIN"/>
    <property type="match status" value="1"/>
</dbReference>
<evidence type="ECO:0000256" key="8">
    <source>
        <dbReference type="SAM" id="SignalP"/>
    </source>
</evidence>
<dbReference type="InterPro" id="IPR001123">
    <property type="entry name" value="LeuE-type"/>
</dbReference>
<dbReference type="PIRSF" id="PIRSF006324">
    <property type="entry name" value="LeuE"/>
    <property type="match status" value="1"/>
</dbReference>
<gene>
    <name evidence="9" type="ordered locus">Mar181_0887</name>
</gene>
<evidence type="ECO:0000256" key="1">
    <source>
        <dbReference type="ARBA" id="ARBA00004651"/>
    </source>
</evidence>
<feature type="transmembrane region" description="Helical" evidence="7">
    <location>
        <begin position="147"/>
        <end position="172"/>
    </location>
</feature>
<evidence type="ECO:0000313" key="10">
    <source>
        <dbReference type="Proteomes" id="UP000009230"/>
    </source>
</evidence>
<feature type="transmembrane region" description="Helical" evidence="7">
    <location>
        <begin position="74"/>
        <end position="92"/>
    </location>
</feature>
<reference evidence="9 10" key="1">
    <citation type="journal article" date="2012" name="Stand. Genomic Sci.">
        <title>Complete genome sequence of Marinomonas posidonica type strain (IVIA-Po-181(T)).</title>
        <authorList>
            <person name="Lucas-Elio P."/>
            <person name="Goodwin L."/>
            <person name="Woyke T."/>
            <person name="Pitluck S."/>
            <person name="Nolan M."/>
            <person name="Kyrpides N.C."/>
            <person name="Detter J.C."/>
            <person name="Copeland A."/>
            <person name="Lu M."/>
            <person name="Bruce D."/>
            <person name="Detter C."/>
            <person name="Tapia R."/>
            <person name="Han S."/>
            <person name="Land M.L."/>
            <person name="Ivanova N."/>
            <person name="Mikhailova N."/>
            <person name="Johnston A.W."/>
            <person name="Sanchez-Amat A."/>
        </authorList>
    </citation>
    <scope>NUCLEOTIDE SEQUENCE [LARGE SCALE GENOMIC DNA]</scope>
    <source>
        <strain evidence="10">CECT 7376 / NCIMB 14433 / IVIA-Po-181</strain>
    </source>
</reference>
<evidence type="ECO:0000256" key="2">
    <source>
        <dbReference type="ARBA" id="ARBA00007928"/>
    </source>
</evidence>
<keyword evidence="10" id="KW-1185">Reference proteome</keyword>
<dbReference type="RefSeq" id="WP_013795415.1">
    <property type="nucleotide sequence ID" value="NC_015559.1"/>
</dbReference>
<evidence type="ECO:0000256" key="3">
    <source>
        <dbReference type="ARBA" id="ARBA00022475"/>
    </source>
</evidence>
<sequence length="207" mass="22614">MDMNVLLAFLTASFLVSMSPGAGAVNTMNSVVNHGFRSTIPTILGLEVGYGIQILVVAVGLGAILASSNVLFSVIKWIGVGYLIWLGIQKWISNPTFNPEHEYSSSNMKLFWQSALVNLTNPKATVFLVALLPQFLSSDTSTHPTQLLIMGTTLLVVDVIVMLCYASLASKFQRFITSDKRMRITNRIFGSFFILAALLLSSFKKAT</sequence>
<dbReference type="Proteomes" id="UP000009230">
    <property type="component" value="Chromosome"/>
</dbReference>
<dbReference type="GO" id="GO:0005886">
    <property type="term" value="C:plasma membrane"/>
    <property type="evidence" value="ECO:0007669"/>
    <property type="project" value="UniProtKB-SubCell"/>
</dbReference>
<dbReference type="HOGENOM" id="CLU_079569_2_1_6"/>
<name>F6CSU9_MARPP</name>
<feature type="transmembrane region" description="Helical" evidence="7">
    <location>
        <begin position="184"/>
        <end position="203"/>
    </location>
</feature>
<comment type="similarity">
    <text evidence="2">Belongs to the Rht family.</text>
</comment>
<keyword evidence="4 7" id="KW-0812">Transmembrane</keyword>
<dbReference type="AlphaFoldDB" id="F6CSU9"/>
<keyword evidence="5 7" id="KW-1133">Transmembrane helix</keyword>
<organism evidence="9 10">
    <name type="scientific">Marinomonas posidonica (strain CECT 7376 / NCIMB 14433 / IVIA-Po-181)</name>
    <dbReference type="NCBI Taxonomy" id="491952"/>
    <lineage>
        <taxon>Bacteria</taxon>
        <taxon>Pseudomonadati</taxon>
        <taxon>Pseudomonadota</taxon>
        <taxon>Gammaproteobacteria</taxon>
        <taxon>Oceanospirillales</taxon>
        <taxon>Oceanospirillaceae</taxon>
        <taxon>Marinomonas</taxon>
    </lineage>
</organism>
<proteinExistence type="inferred from homology"/>
<evidence type="ECO:0000256" key="6">
    <source>
        <dbReference type="ARBA" id="ARBA00023136"/>
    </source>
</evidence>
<evidence type="ECO:0000313" key="9">
    <source>
        <dbReference type="EMBL" id="AEF53939.1"/>
    </source>
</evidence>
<dbReference type="eggNOG" id="COG1280">
    <property type="taxonomic scope" value="Bacteria"/>
</dbReference>
<comment type="subcellular location">
    <subcellularLocation>
        <location evidence="1">Cell membrane</location>
        <topology evidence="1">Multi-pass membrane protein</topology>
    </subcellularLocation>
</comment>
<dbReference type="PANTHER" id="PTHR30086">
    <property type="entry name" value="ARGININE EXPORTER PROTEIN ARGO"/>
    <property type="match status" value="1"/>
</dbReference>
<keyword evidence="3" id="KW-1003">Cell membrane</keyword>
<evidence type="ECO:0000256" key="4">
    <source>
        <dbReference type="ARBA" id="ARBA00022692"/>
    </source>
</evidence>
<keyword evidence="8" id="KW-0732">Signal</keyword>
<dbReference type="OrthoDB" id="9804822at2"/>
<dbReference type="NCBIfam" id="NF007812">
    <property type="entry name" value="PRK10520.1"/>
    <property type="match status" value="1"/>
</dbReference>
<dbReference type="GO" id="GO:0042970">
    <property type="term" value="F:homoserine transmembrane transporter activity"/>
    <property type="evidence" value="ECO:0007669"/>
    <property type="project" value="TreeGrafter"/>
</dbReference>
<dbReference type="Pfam" id="PF01810">
    <property type="entry name" value="LysE"/>
    <property type="match status" value="1"/>
</dbReference>
<dbReference type="EMBL" id="CP002771">
    <property type="protein sequence ID" value="AEF53939.1"/>
    <property type="molecule type" value="Genomic_DNA"/>
</dbReference>
<evidence type="ECO:0000256" key="5">
    <source>
        <dbReference type="ARBA" id="ARBA00022989"/>
    </source>
</evidence>
<dbReference type="KEGG" id="mpc:Mar181_0887"/>
<evidence type="ECO:0000256" key="7">
    <source>
        <dbReference type="SAM" id="Phobius"/>
    </source>
</evidence>
<feature type="chain" id="PRO_5003334304" evidence="8">
    <location>
        <begin position="25"/>
        <end position="207"/>
    </location>
</feature>
<feature type="signal peptide" evidence="8">
    <location>
        <begin position="1"/>
        <end position="24"/>
    </location>
</feature>
<accession>F6CSU9</accession>
<keyword evidence="6 7" id="KW-0472">Membrane</keyword>
<dbReference type="STRING" id="491952.Mar181_0887"/>
<protein>
    <submittedName>
        <fullName evidence="9">Lysine exporter protein (LYSE/YGGA)</fullName>
    </submittedName>
</protein>
<feature type="transmembrane region" description="Helical" evidence="7">
    <location>
        <begin position="48"/>
        <end position="67"/>
    </location>
</feature>